<dbReference type="PROSITE" id="PS50956">
    <property type="entry name" value="HTH_ASNC_2"/>
    <property type="match status" value="1"/>
</dbReference>
<dbReference type="GO" id="GO:0043200">
    <property type="term" value="P:response to amino acid"/>
    <property type="evidence" value="ECO:0007669"/>
    <property type="project" value="TreeGrafter"/>
</dbReference>
<dbReference type="GO" id="GO:0005829">
    <property type="term" value="C:cytosol"/>
    <property type="evidence" value="ECO:0007669"/>
    <property type="project" value="TreeGrafter"/>
</dbReference>
<dbReference type="PRINTS" id="PR00033">
    <property type="entry name" value="HTHASNC"/>
</dbReference>
<evidence type="ECO:0000256" key="4">
    <source>
        <dbReference type="SAM" id="MobiDB-lite"/>
    </source>
</evidence>
<dbReference type="InterPro" id="IPR036388">
    <property type="entry name" value="WH-like_DNA-bd_sf"/>
</dbReference>
<evidence type="ECO:0000259" key="5">
    <source>
        <dbReference type="PROSITE" id="PS50956"/>
    </source>
</evidence>
<evidence type="ECO:0000256" key="1">
    <source>
        <dbReference type="ARBA" id="ARBA00023015"/>
    </source>
</evidence>
<dbReference type="Pfam" id="PF01037">
    <property type="entry name" value="AsnC_trans_reg"/>
    <property type="match status" value="1"/>
</dbReference>
<dbReference type="InterPro" id="IPR011008">
    <property type="entry name" value="Dimeric_a/b-barrel"/>
</dbReference>
<dbReference type="PANTHER" id="PTHR30154">
    <property type="entry name" value="LEUCINE-RESPONSIVE REGULATORY PROTEIN"/>
    <property type="match status" value="1"/>
</dbReference>
<evidence type="ECO:0000313" key="7">
    <source>
        <dbReference type="Proteomes" id="UP000295163"/>
    </source>
</evidence>
<dbReference type="SMART" id="SM00344">
    <property type="entry name" value="HTH_ASNC"/>
    <property type="match status" value="1"/>
</dbReference>
<dbReference type="InterPro" id="IPR000485">
    <property type="entry name" value="AsnC-type_HTH_dom"/>
</dbReference>
<dbReference type="EMBL" id="SMZT01000006">
    <property type="protein sequence ID" value="TDL40939.1"/>
    <property type="molecule type" value="Genomic_DNA"/>
</dbReference>
<feature type="domain" description="HTH asnC-type" evidence="5">
    <location>
        <begin position="89"/>
        <end position="150"/>
    </location>
</feature>
<dbReference type="Pfam" id="PF13404">
    <property type="entry name" value="HTH_AsnC-type"/>
    <property type="match status" value="1"/>
</dbReference>
<keyword evidence="2" id="KW-0238">DNA-binding</keyword>
<gene>
    <name evidence="6" type="ORF">E2R59_13255</name>
</gene>
<sequence>MVSPRSVPGAAAVRGGQEGGAALSPQYGNRAWFVSTGRGKCRSLRRTVHRTWTKCSSVAWSTRIRPTRSGPRARPAPKEPAVPSTPVPLDETDRKILAELSRDARQSVTAIAAAVHVSRAHAYARINRLRDEGVILRFSTVIDPVRAGLQASAYVTLKLQQNTWRELCAQLQAIPAVHHIALVGGNFDVMLLVRAVDTVHLRQVIFEHVQQLPGVVDTQTFLIFEDIDTRA</sequence>
<dbReference type="InterPro" id="IPR036390">
    <property type="entry name" value="WH_DNA-bd_sf"/>
</dbReference>
<dbReference type="InterPro" id="IPR019888">
    <property type="entry name" value="Tscrpt_reg_AsnC-like"/>
</dbReference>
<dbReference type="PANTHER" id="PTHR30154:SF34">
    <property type="entry name" value="TRANSCRIPTIONAL REGULATOR AZLB"/>
    <property type="match status" value="1"/>
</dbReference>
<organism evidence="6 7">
    <name type="scientific">Kocuria rosea</name>
    <name type="common">Deinococcus erythromyxa</name>
    <name type="synonym">Micrococcus rubens</name>
    <dbReference type="NCBI Taxonomy" id="1275"/>
    <lineage>
        <taxon>Bacteria</taxon>
        <taxon>Bacillati</taxon>
        <taxon>Actinomycetota</taxon>
        <taxon>Actinomycetes</taxon>
        <taxon>Micrococcales</taxon>
        <taxon>Micrococcaceae</taxon>
        <taxon>Kocuria</taxon>
    </lineage>
</organism>
<keyword evidence="3" id="KW-0804">Transcription</keyword>
<evidence type="ECO:0000256" key="2">
    <source>
        <dbReference type="ARBA" id="ARBA00023125"/>
    </source>
</evidence>
<keyword evidence="1" id="KW-0805">Transcription regulation</keyword>
<evidence type="ECO:0000256" key="3">
    <source>
        <dbReference type="ARBA" id="ARBA00023163"/>
    </source>
</evidence>
<accession>A0A4R5Y878</accession>
<dbReference type="GO" id="GO:0043565">
    <property type="term" value="F:sequence-specific DNA binding"/>
    <property type="evidence" value="ECO:0007669"/>
    <property type="project" value="InterPro"/>
</dbReference>
<dbReference type="InterPro" id="IPR011991">
    <property type="entry name" value="ArsR-like_HTH"/>
</dbReference>
<dbReference type="Gene3D" id="3.30.70.920">
    <property type="match status" value="1"/>
</dbReference>
<proteinExistence type="predicted"/>
<reference evidence="6 7" key="1">
    <citation type="submission" date="2019-03" db="EMBL/GenBank/DDBJ databases">
        <title>Genome Sequencing and Assembly of Various Microbes Isolated from Partially Reclaimed Soil and Acid Mine Drainage (AMD) Site.</title>
        <authorList>
            <person name="Steinbock B."/>
            <person name="Bechtold R."/>
            <person name="Sevigny J.L."/>
            <person name="Thomas D."/>
            <person name="Cuthill L.R."/>
            <person name="Aveiro Johannsen E.J."/>
            <person name="Thomas K."/>
            <person name="Ghosh A."/>
        </authorList>
    </citation>
    <scope>NUCLEOTIDE SEQUENCE [LARGE SCALE GENOMIC DNA]</scope>
    <source>
        <strain evidence="6 7">S-A3</strain>
    </source>
</reference>
<dbReference type="CDD" id="cd00090">
    <property type="entry name" value="HTH_ARSR"/>
    <property type="match status" value="1"/>
</dbReference>
<dbReference type="SUPFAM" id="SSF54909">
    <property type="entry name" value="Dimeric alpha+beta barrel"/>
    <property type="match status" value="1"/>
</dbReference>
<feature type="region of interest" description="Disordered" evidence="4">
    <location>
        <begin position="64"/>
        <end position="88"/>
    </location>
</feature>
<feature type="region of interest" description="Disordered" evidence="4">
    <location>
        <begin position="1"/>
        <end position="21"/>
    </location>
</feature>
<comment type="caution">
    <text evidence="6">The sequence shown here is derived from an EMBL/GenBank/DDBJ whole genome shotgun (WGS) entry which is preliminary data.</text>
</comment>
<name>A0A4R5Y878_KOCRO</name>
<dbReference type="InterPro" id="IPR019887">
    <property type="entry name" value="Tscrpt_reg_AsnC/Lrp_C"/>
</dbReference>
<dbReference type="Gene3D" id="1.10.10.10">
    <property type="entry name" value="Winged helix-like DNA-binding domain superfamily/Winged helix DNA-binding domain"/>
    <property type="match status" value="1"/>
</dbReference>
<protein>
    <submittedName>
        <fullName evidence="6">Lrp/AsnC family transcriptional regulator</fullName>
    </submittedName>
</protein>
<dbReference type="AlphaFoldDB" id="A0A4R5Y878"/>
<evidence type="ECO:0000313" key="6">
    <source>
        <dbReference type="EMBL" id="TDL40939.1"/>
    </source>
</evidence>
<dbReference type="Proteomes" id="UP000295163">
    <property type="component" value="Unassembled WGS sequence"/>
</dbReference>
<dbReference type="SUPFAM" id="SSF46785">
    <property type="entry name" value="Winged helix' DNA-binding domain"/>
    <property type="match status" value="1"/>
</dbReference>